<accession>A0A364N4F1</accession>
<feature type="domain" description="F-box" evidence="3">
    <location>
        <begin position="1"/>
        <end position="50"/>
    </location>
</feature>
<feature type="region of interest" description="Disordered" evidence="1">
    <location>
        <begin position="363"/>
        <end position="402"/>
    </location>
</feature>
<name>A0A364N4F1_STELY</name>
<evidence type="ECO:0000256" key="1">
    <source>
        <dbReference type="SAM" id="MobiDB-lite"/>
    </source>
</evidence>
<proteinExistence type="predicted"/>
<feature type="compositionally biased region" description="Acidic residues" evidence="1">
    <location>
        <begin position="374"/>
        <end position="402"/>
    </location>
</feature>
<evidence type="ECO:0000259" key="3">
    <source>
        <dbReference type="PROSITE" id="PS50181"/>
    </source>
</evidence>
<dbReference type="PROSITE" id="PS50181">
    <property type="entry name" value="FBOX"/>
    <property type="match status" value="1"/>
</dbReference>
<sequence>MASLLTIPLELLVAISAYLPTQDLGSLRLACKQTEKSLYEWFSKEFFSKKQFMLTHTSLQALVDISKHVGLSKKLTHVIIATNVFEEMPLRFRDEDSAACYIQGYEDQKALLNTGVDREMLTEAFQRLENLQTIGIRDFDSHSRVRDGRSWTSWGATTVYRETGIRLNVSDRNQARYAPEVSSRFASRVFSSILYSLGKANRQPPEFEHVISNNEAFLRWLSEPASVAALQSAAFLNPVPIALPRLKNLELGQLSVRPGVLHSVVSKFAPTLQDLSLWRINLQSITPVPSGHKPNFWKDLFNQLSKIPQLNINRLKVGMLQQDHMFVNFKEDEEGSKPSKEKEYSGKDMYKFWVQLKEQVSVEWPPEPVFASDDGSDEDEDMDDEDEHLDSEDEEDDEDDDE</sequence>
<comment type="caution">
    <text evidence="4">The sequence shown here is derived from an EMBL/GenBank/DDBJ whole genome shotgun (WGS) entry which is preliminary data.</text>
</comment>
<keyword evidence="2" id="KW-0732">Signal</keyword>
<dbReference type="STRING" id="183478.A0A364N4F1"/>
<evidence type="ECO:0000256" key="2">
    <source>
        <dbReference type="SAM" id="SignalP"/>
    </source>
</evidence>
<protein>
    <submittedName>
        <fullName evidence="4">F-box-like protein</fullName>
    </submittedName>
</protein>
<dbReference type="AlphaFoldDB" id="A0A364N4F1"/>
<feature type="signal peptide" evidence="2">
    <location>
        <begin position="1"/>
        <end position="17"/>
    </location>
</feature>
<reference evidence="5" key="1">
    <citation type="submission" date="2018-05" db="EMBL/GenBank/DDBJ databases">
        <title>Draft genome sequence of Stemphylium lycopersici strain CIDEFI 213.</title>
        <authorList>
            <person name="Medina R."/>
            <person name="Franco M.E.E."/>
            <person name="Lucentini C.G."/>
            <person name="Saparrat M.C.N."/>
            <person name="Balatti P.A."/>
        </authorList>
    </citation>
    <scope>NUCLEOTIDE SEQUENCE [LARGE SCALE GENOMIC DNA]</scope>
    <source>
        <strain evidence="5">CIDEFI 213</strain>
    </source>
</reference>
<dbReference type="InterPro" id="IPR001810">
    <property type="entry name" value="F-box_dom"/>
</dbReference>
<keyword evidence="5" id="KW-1185">Reference proteome</keyword>
<dbReference type="EMBL" id="QGDH01000058">
    <property type="protein sequence ID" value="RAR11368.1"/>
    <property type="molecule type" value="Genomic_DNA"/>
</dbReference>
<feature type="chain" id="PRO_5016586046" evidence="2">
    <location>
        <begin position="18"/>
        <end position="402"/>
    </location>
</feature>
<gene>
    <name evidence="4" type="ORF">DDE83_004624</name>
</gene>
<organism evidence="4 5">
    <name type="scientific">Stemphylium lycopersici</name>
    <name type="common">Tomato gray leaf spot disease fungus</name>
    <name type="synonym">Thyrospora lycopersici</name>
    <dbReference type="NCBI Taxonomy" id="183478"/>
    <lineage>
        <taxon>Eukaryota</taxon>
        <taxon>Fungi</taxon>
        <taxon>Dikarya</taxon>
        <taxon>Ascomycota</taxon>
        <taxon>Pezizomycotina</taxon>
        <taxon>Dothideomycetes</taxon>
        <taxon>Pleosporomycetidae</taxon>
        <taxon>Pleosporales</taxon>
        <taxon>Pleosporineae</taxon>
        <taxon>Pleosporaceae</taxon>
        <taxon>Stemphylium</taxon>
    </lineage>
</organism>
<dbReference type="Proteomes" id="UP000249619">
    <property type="component" value="Unassembled WGS sequence"/>
</dbReference>
<evidence type="ECO:0000313" key="4">
    <source>
        <dbReference type="EMBL" id="RAR11368.1"/>
    </source>
</evidence>
<evidence type="ECO:0000313" key="5">
    <source>
        <dbReference type="Proteomes" id="UP000249619"/>
    </source>
</evidence>